<dbReference type="Proteomes" id="UP001162156">
    <property type="component" value="Unassembled WGS sequence"/>
</dbReference>
<keyword evidence="5 8" id="KW-0560">Oxidoreductase</keyword>
<evidence type="ECO:0000256" key="7">
    <source>
        <dbReference type="PROSITE-ProRule" id="PRU10007"/>
    </source>
</evidence>
<dbReference type="GO" id="GO:0004777">
    <property type="term" value="F:succinate-semialdehyde dehydrogenase (NAD+) activity"/>
    <property type="evidence" value="ECO:0007669"/>
    <property type="project" value="UniProtKB-EC"/>
</dbReference>
<dbReference type="InterPro" id="IPR029510">
    <property type="entry name" value="Ald_DH_CS_GLU"/>
</dbReference>
<evidence type="ECO:0000256" key="9">
    <source>
        <dbReference type="SAM" id="MobiDB-lite"/>
    </source>
</evidence>
<organism evidence="11 12">
    <name type="scientific">Rhamnusium bicolor</name>
    <dbReference type="NCBI Taxonomy" id="1586634"/>
    <lineage>
        <taxon>Eukaryota</taxon>
        <taxon>Metazoa</taxon>
        <taxon>Ecdysozoa</taxon>
        <taxon>Arthropoda</taxon>
        <taxon>Hexapoda</taxon>
        <taxon>Insecta</taxon>
        <taxon>Pterygota</taxon>
        <taxon>Neoptera</taxon>
        <taxon>Endopterygota</taxon>
        <taxon>Coleoptera</taxon>
        <taxon>Polyphaga</taxon>
        <taxon>Cucujiformia</taxon>
        <taxon>Chrysomeloidea</taxon>
        <taxon>Cerambycidae</taxon>
        <taxon>Lepturinae</taxon>
        <taxon>Rhagiini</taxon>
        <taxon>Rhamnusium</taxon>
    </lineage>
</organism>
<dbReference type="FunFam" id="3.40.605.10:FF:000063">
    <property type="entry name" value="Succinate-semialdehyde dehydrogenase, mitochondrial"/>
    <property type="match status" value="1"/>
</dbReference>
<evidence type="ECO:0000256" key="2">
    <source>
        <dbReference type="ARBA" id="ARBA00009986"/>
    </source>
</evidence>
<dbReference type="Gene3D" id="3.40.605.10">
    <property type="entry name" value="Aldehyde Dehydrogenase, Chain A, domain 1"/>
    <property type="match status" value="2"/>
</dbReference>
<evidence type="ECO:0000256" key="4">
    <source>
        <dbReference type="ARBA" id="ARBA00019842"/>
    </source>
</evidence>
<dbReference type="AlphaFoldDB" id="A0AAV8YQW9"/>
<dbReference type="InterPro" id="IPR016161">
    <property type="entry name" value="Ald_DH/histidinol_DH"/>
</dbReference>
<dbReference type="Gene3D" id="3.40.309.10">
    <property type="entry name" value="Aldehyde Dehydrogenase, Chain A, domain 2"/>
    <property type="match status" value="1"/>
</dbReference>
<gene>
    <name evidence="11" type="ORF">NQ314_007216</name>
</gene>
<dbReference type="GO" id="GO:0009450">
    <property type="term" value="P:gamma-aminobutyric acid catabolic process"/>
    <property type="evidence" value="ECO:0007669"/>
    <property type="project" value="TreeGrafter"/>
</dbReference>
<evidence type="ECO:0000313" key="11">
    <source>
        <dbReference type="EMBL" id="KAJ8953786.1"/>
    </source>
</evidence>
<accession>A0AAV8YQW9</accession>
<evidence type="ECO:0000313" key="12">
    <source>
        <dbReference type="Proteomes" id="UP001162156"/>
    </source>
</evidence>
<evidence type="ECO:0000256" key="1">
    <source>
        <dbReference type="ARBA" id="ARBA00005176"/>
    </source>
</evidence>
<comment type="similarity">
    <text evidence="2 8">Belongs to the aldehyde dehydrogenase family.</text>
</comment>
<evidence type="ECO:0000256" key="5">
    <source>
        <dbReference type="ARBA" id="ARBA00023002"/>
    </source>
</evidence>
<dbReference type="GO" id="GO:0005739">
    <property type="term" value="C:mitochondrion"/>
    <property type="evidence" value="ECO:0007669"/>
    <property type="project" value="TreeGrafter"/>
</dbReference>
<dbReference type="SUPFAM" id="SSF53720">
    <property type="entry name" value="ALDH-like"/>
    <property type="match status" value="1"/>
</dbReference>
<reference evidence="11" key="1">
    <citation type="journal article" date="2023" name="Insect Mol. Biol.">
        <title>Genome sequencing provides insights into the evolution of gene families encoding plant cell wall-degrading enzymes in longhorned beetles.</title>
        <authorList>
            <person name="Shin N.R."/>
            <person name="Okamura Y."/>
            <person name="Kirsch R."/>
            <person name="Pauchet Y."/>
        </authorList>
    </citation>
    <scope>NUCLEOTIDE SEQUENCE</scope>
    <source>
        <strain evidence="11">RBIC_L_NR</strain>
    </source>
</reference>
<dbReference type="FunFam" id="3.40.309.10:FF:000004">
    <property type="entry name" value="Succinate-semialdehyde dehydrogenase I"/>
    <property type="match status" value="1"/>
</dbReference>
<dbReference type="EC" id="1.2.1.24" evidence="3"/>
<feature type="active site" evidence="7">
    <location>
        <position position="253"/>
    </location>
</feature>
<dbReference type="Pfam" id="PF00171">
    <property type="entry name" value="Aldedh"/>
    <property type="match status" value="2"/>
</dbReference>
<comment type="pathway">
    <text evidence="1">Amino-acid degradation; 4-aminobutanoate degradation.</text>
</comment>
<dbReference type="InterPro" id="IPR015590">
    <property type="entry name" value="Aldehyde_DH_dom"/>
</dbReference>
<dbReference type="PROSITE" id="PS00687">
    <property type="entry name" value="ALDEHYDE_DEHYDR_GLU"/>
    <property type="match status" value="1"/>
</dbReference>
<dbReference type="PANTHER" id="PTHR43353">
    <property type="entry name" value="SUCCINATE-SEMIALDEHYDE DEHYDROGENASE, MITOCHONDRIAL"/>
    <property type="match status" value="1"/>
</dbReference>
<feature type="region of interest" description="Disordered" evidence="9">
    <location>
        <begin position="517"/>
        <end position="558"/>
    </location>
</feature>
<dbReference type="InterPro" id="IPR016160">
    <property type="entry name" value="Ald_DH_CS_CYS"/>
</dbReference>
<dbReference type="InterPro" id="IPR050740">
    <property type="entry name" value="Aldehyde_DH_Superfamily"/>
</dbReference>
<evidence type="ECO:0000256" key="8">
    <source>
        <dbReference type="RuleBase" id="RU003345"/>
    </source>
</evidence>
<proteinExistence type="inferred from homology"/>
<dbReference type="PROSITE" id="PS00070">
    <property type="entry name" value="ALDEHYDE_DEHYDR_CYS"/>
    <property type="match status" value="1"/>
</dbReference>
<feature type="domain" description="Aldehyde dehydrogenase" evidence="10">
    <location>
        <begin position="50"/>
        <end position="140"/>
    </location>
</feature>
<name>A0AAV8YQW9_9CUCU</name>
<feature type="domain" description="Aldehyde dehydrogenase" evidence="10">
    <location>
        <begin position="143"/>
        <end position="469"/>
    </location>
</feature>
<comment type="caution">
    <text evidence="11">The sequence shown here is derived from an EMBL/GenBank/DDBJ whole genome shotgun (WGS) entry which is preliminary data.</text>
</comment>
<keyword evidence="12" id="KW-1185">Reference proteome</keyword>
<dbReference type="EMBL" id="JANEYF010001956">
    <property type="protein sequence ID" value="KAJ8953786.1"/>
    <property type="molecule type" value="Genomic_DNA"/>
</dbReference>
<evidence type="ECO:0000259" key="10">
    <source>
        <dbReference type="Pfam" id="PF00171"/>
    </source>
</evidence>
<dbReference type="InterPro" id="IPR016162">
    <property type="entry name" value="Ald_DH_N"/>
</dbReference>
<evidence type="ECO:0000256" key="3">
    <source>
        <dbReference type="ARBA" id="ARBA00013051"/>
    </source>
</evidence>
<dbReference type="InterPro" id="IPR016163">
    <property type="entry name" value="Ald_DH_C"/>
</dbReference>
<dbReference type="CDD" id="cd07103">
    <property type="entry name" value="ALDH_F5_SSADH_GabD"/>
    <property type="match status" value="1"/>
</dbReference>
<sequence>MDMESEEQMWKQIYNKLQTQKSVDHVHTDHEISVRYMNLLNQKAYINGEWVSAGSNKFFEVFNPVDGSVVGSVPDMDVRDTQTAIDAAADAFESWKCTTAKERSYHLRKWYNLLVDNQENLAKIMSAESGKLLSEAVGEVIYGVAALITPWNFPHAMITRKASAALAAGCTCVIKPAEDTPLTALAIIKIAEEAGIPKGVLNVVTSNRKNAAPIGALLCESPLVAGISFTGSTQVGKILYKQCSSGIKRLALELGGNAPFIVYNSADIDKAVDGALTSKFRNCGQTCVASNRFLIQDEIYDCYVSKLVEHVKQMKREQLSPLINDAQFHKVSSMVQDAISKGAKILAGAKSAPQFGKLFYEPTVLADIKDNMQVYSEEVFGPVINIIRFKTEDESLKIANGTERGLAGYLFSEDISQIFRVSKKLEVGMIGVNVGLISGAEAPFGGIKESGLGREGSYHGVEDFSYIKYTCIGNLKIQQVDGGFFEKFGSLFREHAELVESEEQIEKQRVAEAAAQVIPDKAEGEESDNEALPTVESDGDGSLSSDSEIEGDKDKTELIATAWNIPNPTLRIL</sequence>
<protein>
    <recommendedName>
        <fullName evidence="4">Succinate-semialdehyde dehydrogenase, mitochondrial</fullName>
        <ecNumber evidence="3">1.2.1.24</ecNumber>
    </recommendedName>
    <alternativeName>
        <fullName evidence="6">NAD(+)-dependent succinic semialdehyde dehydrogenase</fullName>
    </alternativeName>
</protein>
<dbReference type="PANTHER" id="PTHR43353:SF5">
    <property type="entry name" value="SUCCINATE-SEMIALDEHYDE DEHYDROGENASE, MITOCHONDRIAL"/>
    <property type="match status" value="1"/>
</dbReference>
<evidence type="ECO:0000256" key="6">
    <source>
        <dbReference type="ARBA" id="ARBA00030806"/>
    </source>
</evidence>